<dbReference type="InterPro" id="IPR052019">
    <property type="entry name" value="F420H2_bilvrd_red/Heme_oxyg"/>
</dbReference>
<protein>
    <submittedName>
        <fullName evidence="3">PPOX class F420-dependent oxidoreductase</fullName>
    </submittedName>
</protein>
<name>A0ABQ4G207_9ACTN</name>
<keyword evidence="1" id="KW-0560">Oxidoreductase</keyword>
<dbReference type="Pfam" id="PF01243">
    <property type="entry name" value="PNPOx_N"/>
    <property type="match status" value="1"/>
</dbReference>
<keyword evidence="4" id="KW-1185">Reference proteome</keyword>
<dbReference type="Gene3D" id="2.30.110.10">
    <property type="entry name" value="Electron Transport, Fmn-binding Protein, Chain A"/>
    <property type="match status" value="1"/>
</dbReference>
<reference evidence="3 4" key="1">
    <citation type="submission" date="2021-01" db="EMBL/GenBank/DDBJ databases">
        <title>Whole genome shotgun sequence of Microbispora corallina NBRC 16416.</title>
        <authorList>
            <person name="Komaki H."/>
            <person name="Tamura T."/>
        </authorList>
    </citation>
    <scope>NUCLEOTIDE SEQUENCE [LARGE SCALE GENOMIC DNA]</scope>
    <source>
        <strain evidence="3 4">NBRC 16416</strain>
    </source>
</reference>
<accession>A0ABQ4G207</accession>
<gene>
    <name evidence="3" type="ORF">Mco01_40690</name>
</gene>
<dbReference type="PANTHER" id="PTHR35176:SF2">
    <property type="entry name" value="F420H(2)-DEPENDENT REDUCTASE RV1155"/>
    <property type="match status" value="1"/>
</dbReference>
<comment type="caution">
    <text evidence="3">The sequence shown here is derived from an EMBL/GenBank/DDBJ whole genome shotgun (WGS) entry which is preliminary data.</text>
</comment>
<dbReference type="PANTHER" id="PTHR35176">
    <property type="entry name" value="HEME OXYGENASE HI_0854-RELATED"/>
    <property type="match status" value="1"/>
</dbReference>
<dbReference type="InterPro" id="IPR019967">
    <property type="entry name" value="F420-dep_enz_PPOX_Rv0121"/>
</dbReference>
<proteinExistence type="predicted"/>
<dbReference type="InterPro" id="IPR011576">
    <property type="entry name" value="Pyridox_Oxase_N"/>
</dbReference>
<dbReference type="SUPFAM" id="SSF50475">
    <property type="entry name" value="FMN-binding split barrel"/>
    <property type="match status" value="1"/>
</dbReference>
<evidence type="ECO:0000313" key="3">
    <source>
        <dbReference type="EMBL" id="GIH41069.1"/>
    </source>
</evidence>
<evidence type="ECO:0000256" key="1">
    <source>
        <dbReference type="ARBA" id="ARBA00023002"/>
    </source>
</evidence>
<dbReference type="Proteomes" id="UP000603904">
    <property type="component" value="Unassembled WGS sequence"/>
</dbReference>
<dbReference type="NCBIfam" id="TIGR03668">
    <property type="entry name" value="Rv0121_F420"/>
    <property type="match status" value="1"/>
</dbReference>
<dbReference type="EMBL" id="BOOC01000018">
    <property type="protein sequence ID" value="GIH41069.1"/>
    <property type="molecule type" value="Genomic_DNA"/>
</dbReference>
<evidence type="ECO:0000313" key="4">
    <source>
        <dbReference type="Proteomes" id="UP000603904"/>
    </source>
</evidence>
<organism evidence="3 4">
    <name type="scientific">Microbispora corallina</name>
    <dbReference type="NCBI Taxonomy" id="83302"/>
    <lineage>
        <taxon>Bacteria</taxon>
        <taxon>Bacillati</taxon>
        <taxon>Actinomycetota</taxon>
        <taxon>Actinomycetes</taxon>
        <taxon>Streptosporangiales</taxon>
        <taxon>Streptosporangiaceae</taxon>
        <taxon>Microbispora</taxon>
    </lineage>
</organism>
<feature type="domain" description="Pyridoxamine 5'-phosphate oxidase N-terminal" evidence="2">
    <location>
        <begin position="4"/>
        <end position="134"/>
    </location>
</feature>
<sequence>MPPERARGLFAAARVARLATAGHEGVPRLVPVTFALLDDGDAGTVATAVDHKPKSSTDLRRLRDIADNPAVCLLADHYEDDWERLWWARADGLARIAGTGAERERAVAGLVEKYPQYRDRPPAGPAVLVRVTRWSGWSYGDPG</sequence>
<evidence type="ECO:0000259" key="2">
    <source>
        <dbReference type="Pfam" id="PF01243"/>
    </source>
</evidence>
<dbReference type="InterPro" id="IPR012349">
    <property type="entry name" value="Split_barrel_FMN-bd"/>
</dbReference>